<keyword evidence="1" id="KW-0210">Decarboxylase</keyword>
<dbReference type="PANTHER" id="PTHR42818:SF1">
    <property type="entry name" value="SULFOPYRUVATE DECARBOXYLASE"/>
    <property type="match status" value="1"/>
</dbReference>
<dbReference type="InterPro" id="IPR051818">
    <property type="entry name" value="TPP_dependent_decarboxylase"/>
</dbReference>
<sequence>MGEIMKETLPASQNAERRAFVSQLMQQIPDALVITGLGSPSYDVFAAGDRAGNFYLWGAMGGSTAMGLGLALAQPDRSVVVVTGDGEQLMGVGSLATIGARQPANLTIVILDNGHYGETGMQRSHASLGTDLVAVAKGFGIQNAFTVDSLQEAEKVATQIKARDGVTLVRVLIDTGEPPRALPSRDGVYIKNRFRSALGLMPF</sequence>
<evidence type="ECO:0000259" key="3">
    <source>
        <dbReference type="Pfam" id="PF02775"/>
    </source>
</evidence>
<proteinExistence type="predicted"/>
<dbReference type="InterPro" id="IPR022494">
    <property type="entry name" value="Sulfopyruvate_deCO2ase_bsu"/>
</dbReference>
<name>A0A356LLG6_9BURK</name>
<keyword evidence="2" id="KW-0456">Lyase</keyword>
<dbReference type="InterPro" id="IPR011766">
    <property type="entry name" value="TPP_enzyme_TPP-bd"/>
</dbReference>
<protein>
    <submittedName>
        <fullName evidence="4">Aldehyde dehydrogenase</fullName>
    </submittedName>
</protein>
<dbReference type="SUPFAM" id="SSF52518">
    <property type="entry name" value="Thiamin diphosphate-binding fold (THDP-binding)"/>
    <property type="match status" value="1"/>
</dbReference>
<comment type="caution">
    <text evidence="4">The sequence shown here is derived from an EMBL/GenBank/DDBJ whole genome shotgun (WGS) entry which is preliminary data.</text>
</comment>
<feature type="domain" description="Thiamine pyrophosphate enzyme TPP-binding" evidence="3">
    <location>
        <begin position="55"/>
        <end position="171"/>
    </location>
</feature>
<dbReference type="GO" id="GO:0016831">
    <property type="term" value="F:carboxy-lyase activity"/>
    <property type="evidence" value="ECO:0007669"/>
    <property type="project" value="UniProtKB-KW"/>
</dbReference>
<dbReference type="PANTHER" id="PTHR42818">
    <property type="entry name" value="SULFOPYRUVATE DECARBOXYLASE SUBUNIT ALPHA"/>
    <property type="match status" value="1"/>
</dbReference>
<gene>
    <name evidence="4" type="ORF">DD666_20995</name>
</gene>
<dbReference type="GO" id="GO:0030976">
    <property type="term" value="F:thiamine pyrophosphate binding"/>
    <property type="evidence" value="ECO:0007669"/>
    <property type="project" value="InterPro"/>
</dbReference>
<dbReference type="Proteomes" id="UP000264036">
    <property type="component" value="Unassembled WGS sequence"/>
</dbReference>
<evidence type="ECO:0000256" key="2">
    <source>
        <dbReference type="ARBA" id="ARBA00023239"/>
    </source>
</evidence>
<accession>A0A356LLG6</accession>
<dbReference type="CDD" id="cd03372">
    <property type="entry name" value="TPP_ComE"/>
    <property type="match status" value="1"/>
</dbReference>
<organism evidence="4 5">
    <name type="scientific">Advenella kashmirensis</name>
    <dbReference type="NCBI Taxonomy" id="310575"/>
    <lineage>
        <taxon>Bacteria</taxon>
        <taxon>Pseudomonadati</taxon>
        <taxon>Pseudomonadota</taxon>
        <taxon>Betaproteobacteria</taxon>
        <taxon>Burkholderiales</taxon>
        <taxon>Alcaligenaceae</taxon>
    </lineage>
</organism>
<reference evidence="4 5" key="1">
    <citation type="journal article" date="2018" name="Nat. Biotechnol.">
        <title>A standardized bacterial taxonomy based on genome phylogeny substantially revises the tree of life.</title>
        <authorList>
            <person name="Parks D.H."/>
            <person name="Chuvochina M."/>
            <person name="Waite D.W."/>
            <person name="Rinke C."/>
            <person name="Skarshewski A."/>
            <person name="Chaumeil P.A."/>
            <person name="Hugenholtz P."/>
        </authorList>
    </citation>
    <scope>NUCLEOTIDE SEQUENCE [LARGE SCALE GENOMIC DNA]</scope>
    <source>
        <strain evidence="4">UBA10707</strain>
    </source>
</reference>
<dbReference type="InterPro" id="IPR029061">
    <property type="entry name" value="THDP-binding"/>
</dbReference>
<dbReference type="EMBL" id="DOEK01000046">
    <property type="protein sequence ID" value="HBP31873.1"/>
    <property type="molecule type" value="Genomic_DNA"/>
</dbReference>
<evidence type="ECO:0000313" key="4">
    <source>
        <dbReference type="EMBL" id="HBP31873.1"/>
    </source>
</evidence>
<dbReference type="Gene3D" id="3.40.50.970">
    <property type="match status" value="1"/>
</dbReference>
<evidence type="ECO:0000256" key="1">
    <source>
        <dbReference type="ARBA" id="ARBA00022793"/>
    </source>
</evidence>
<dbReference type="Pfam" id="PF02775">
    <property type="entry name" value="TPP_enzyme_C"/>
    <property type="match status" value="1"/>
</dbReference>
<dbReference type="GO" id="GO:0044281">
    <property type="term" value="P:small molecule metabolic process"/>
    <property type="evidence" value="ECO:0007669"/>
    <property type="project" value="UniProtKB-ARBA"/>
</dbReference>
<evidence type="ECO:0000313" key="5">
    <source>
        <dbReference type="Proteomes" id="UP000264036"/>
    </source>
</evidence>
<dbReference type="AlphaFoldDB" id="A0A356LLG6"/>